<proteinExistence type="predicted"/>
<evidence type="ECO:0000259" key="2">
    <source>
        <dbReference type="Pfam" id="PF13581"/>
    </source>
</evidence>
<keyword evidence="4" id="KW-1185">Reference proteome</keyword>
<keyword evidence="1" id="KW-0418">Kinase</keyword>
<evidence type="ECO:0000256" key="1">
    <source>
        <dbReference type="ARBA" id="ARBA00022527"/>
    </source>
</evidence>
<dbReference type="Gene3D" id="3.30.565.10">
    <property type="entry name" value="Histidine kinase-like ATPase, C-terminal domain"/>
    <property type="match status" value="1"/>
</dbReference>
<dbReference type="eggNOG" id="COG2172">
    <property type="taxonomic scope" value="Bacteria"/>
</dbReference>
<dbReference type="KEGG" id="gph:GEMMAAP_09785"/>
<dbReference type="STRING" id="1379270.GEMMAAP_09785"/>
<keyword evidence="1" id="KW-0723">Serine/threonine-protein kinase</keyword>
<feature type="domain" description="Histidine kinase/HSP90-like ATPase" evidence="2">
    <location>
        <begin position="7"/>
        <end position="114"/>
    </location>
</feature>
<organism evidence="3 4">
    <name type="scientific">Gemmatimonas phototrophica</name>
    <dbReference type="NCBI Taxonomy" id="1379270"/>
    <lineage>
        <taxon>Bacteria</taxon>
        <taxon>Pseudomonadati</taxon>
        <taxon>Gemmatimonadota</taxon>
        <taxon>Gemmatimonadia</taxon>
        <taxon>Gemmatimonadales</taxon>
        <taxon>Gemmatimonadaceae</taxon>
        <taxon>Gemmatimonas</taxon>
    </lineage>
</organism>
<dbReference type="PANTHER" id="PTHR35526:SF3">
    <property type="entry name" value="ANTI-SIGMA-F FACTOR RSBW"/>
    <property type="match status" value="1"/>
</dbReference>
<name>A0A145Q3C2_9BACT</name>
<dbReference type="SUPFAM" id="SSF55874">
    <property type="entry name" value="ATPase domain of HSP90 chaperone/DNA topoisomerase II/histidine kinase"/>
    <property type="match status" value="1"/>
</dbReference>
<dbReference type="InterPro" id="IPR050267">
    <property type="entry name" value="Anti-sigma-factor_SerPK"/>
</dbReference>
<sequence>MEDIVALCAAAGFSPRQCRLNVPVAITEALANAILQGNRNVVSRTVVVLAVVNSERMVVDVTDEGQGFDVTVEQRTPDDPDWLEREDGRGIFLMRQLMDEVVSECLEAGHLLRLILHKA</sequence>
<evidence type="ECO:0000313" key="4">
    <source>
        <dbReference type="Proteomes" id="UP000076404"/>
    </source>
</evidence>
<reference evidence="3 4" key="1">
    <citation type="journal article" date="2014" name="Proc. Natl. Acad. Sci. U.S.A.">
        <title>Functional type 2 photosynthetic reaction centers found in the rare bacterial phylum Gemmatimonadetes.</title>
        <authorList>
            <person name="Zeng Y."/>
            <person name="Feng F."/>
            <person name="Medova H."/>
            <person name="Dean J."/>
            <person name="Koblizek M."/>
        </authorList>
    </citation>
    <scope>NUCLEOTIDE SEQUENCE [LARGE SCALE GENOMIC DNA]</scope>
    <source>
        <strain evidence="3 4">AP64</strain>
    </source>
</reference>
<dbReference type="InterPro" id="IPR003594">
    <property type="entry name" value="HATPase_dom"/>
</dbReference>
<dbReference type="EMBL" id="CP011454">
    <property type="protein sequence ID" value="AMW06732.1"/>
    <property type="molecule type" value="Genomic_DNA"/>
</dbReference>
<dbReference type="PANTHER" id="PTHR35526">
    <property type="entry name" value="ANTI-SIGMA-F FACTOR RSBW-RELATED"/>
    <property type="match status" value="1"/>
</dbReference>
<dbReference type="GO" id="GO:0004674">
    <property type="term" value="F:protein serine/threonine kinase activity"/>
    <property type="evidence" value="ECO:0007669"/>
    <property type="project" value="UniProtKB-KW"/>
</dbReference>
<dbReference type="InterPro" id="IPR036890">
    <property type="entry name" value="HATPase_C_sf"/>
</dbReference>
<evidence type="ECO:0000313" key="3">
    <source>
        <dbReference type="EMBL" id="AMW06732.1"/>
    </source>
</evidence>
<dbReference type="AlphaFoldDB" id="A0A145Q3C2"/>
<protein>
    <recommendedName>
        <fullName evidence="2">Histidine kinase/HSP90-like ATPase domain-containing protein</fullName>
    </recommendedName>
</protein>
<keyword evidence="1" id="KW-0808">Transferase</keyword>
<gene>
    <name evidence="3" type="ORF">GEMMAAP_09785</name>
</gene>
<accession>A0A145Q3C2</accession>
<reference evidence="3 4" key="2">
    <citation type="journal article" date="2016" name="Environ. Microbiol. Rep.">
        <title>Metagenomic evidence for the presence of phototrophic Gemmatimonadetes bacteria in diverse environments.</title>
        <authorList>
            <person name="Zeng Y."/>
            <person name="Baumbach J."/>
            <person name="Barbosa E.G."/>
            <person name="Azevedo V."/>
            <person name="Zhang C."/>
            <person name="Koblizek M."/>
        </authorList>
    </citation>
    <scope>NUCLEOTIDE SEQUENCE [LARGE SCALE GENOMIC DNA]</scope>
    <source>
        <strain evidence="3 4">AP64</strain>
    </source>
</reference>
<dbReference type="Pfam" id="PF13581">
    <property type="entry name" value="HATPase_c_2"/>
    <property type="match status" value="1"/>
</dbReference>
<dbReference type="CDD" id="cd16936">
    <property type="entry name" value="HATPase_RsbW-like"/>
    <property type="match status" value="1"/>
</dbReference>
<dbReference type="Proteomes" id="UP000076404">
    <property type="component" value="Chromosome"/>
</dbReference>